<dbReference type="AlphaFoldDB" id="A0A0B2V4K6"/>
<evidence type="ECO:0000256" key="1">
    <source>
        <dbReference type="SAM" id="Phobius"/>
    </source>
</evidence>
<evidence type="ECO:0000313" key="2">
    <source>
        <dbReference type="EMBL" id="KHN76387.1"/>
    </source>
</evidence>
<proteinExistence type="predicted"/>
<evidence type="ECO:0000313" key="3">
    <source>
        <dbReference type="Proteomes" id="UP000031036"/>
    </source>
</evidence>
<name>A0A0B2V4K6_TOXCA</name>
<gene>
    <name evidence="2" type="ORF">Tcan_18478</name>
</gene>
<keyword evidence="3" id="KW-1185">Reference proteome</keyword>
<comment type="caution">
    <text evidence="2">The sequence shown here is derived from an EMBL/GenBank/DDBJ whole genome shotgun (WGS) entry which is preliminary data.</text>
</comment>
<dbReference type="EMBL" id="JPKZ01002524">
    <property type="protein sequence ID" value="KHN76387.1"/>
    <property type="molecule type" value="Genomic_DNA"/>
</dbReference>
<sequence length="125" mass="13268">MCNLNAVIVIVRSKTLNIACYKYLRDQIQNAIVKMRHLFTIPLNFALLMSANGSFITTVLCIGACNAGAMACYAGMGAVFGTVTAGVFIVSLRTCGVVTLLKLTSPEFVGPGRIAYSGLLASLRT</sequence>
<reference evidence="2 3" key="1">
    <citation type="submission" date="2014-11" db="EMBL/GenBank/DDBJ databases">
        <title>Genetic blueprint of the zoonotic pathogen Toxocara canis.</title>
        <authorList>
            <person name="Zhu X.-Q."/>
            <person name="Korhonen P.K."/>
            <person name="Cai H."/>
            <person name="Young N.D."/>
            <person name="Nejsum P."/>
            <person name="von Samson-Himmelstjerna G."/>
            <person name="Boag P.R."/>
            <person name="Tan P."/>
            <person name="Li Q."/>
            <person name="Min J."/>
            <person name="Yang Y."/>
            <person name="Wang X."/>
            <person name="Fang X."/>
            <person name="Hall R.S."/>
            <person name="Hofmann A."/>
            <person name="Sternberg P.W."/>
            <person name="Jex A.R."/>
            <person name="Gasser R.B."/>
        </authorList>
    </citation>
    <scope>NUCLEOTIDE SEQUENCE [LARGE SCALE GENOMIC DNA]</scope>
    <source>
        <strain evidence="2">PN_DK_2014</strain>
    </source>
</reference>
<protein>
    <submittedName>
        <fullName evidence="2">Uncharacterized protein</fullName>
    </submittedName>
</protein>
<feature type="transmembrane region" description="Helical" evidence="1">
    <location>
        <begin position="45"/>
        <end position="65"/>
    </location>
</feature>
<accession>A0A0B2V4K6</accession>
<keyword evidence="1" id="KW-1133">Transmembrane helix</keyword>
<keyword evidence="1" id="KW-0472">Membrane</keyword>
<keyword evidence="1" id="KW-0812">Transmembrane</keyword>
<organism evidence="2 3">
    <name type="scientific">Toxocara canis</name>
    <name type="common">Canine roundworm</name>
    <dbReference type="NCBI Taxonomy" id="6265"/>
    <lineage>
        <taxon>Eukaryota</taxon>
        <taxon>Metazoa</taxon>
        <taxon>Ecdysozoa</taxon>
        <taxon>Nematoda</taxon>
        <taxon>Chromadorea</taxon>
        <taxon>Rhabditida</taxon>
        <taxon>Spirurina</taxon>
        <taxon>Ascaridomorpha</taxon>
        <taxon>Ascaridoidea</taxon>
        <taxon>Toxocaridae</taxon>
        <taxon>Toxocara</taxon>
    </lineage>
</organism>
<dbReference type="Proteomes" id="UP000031036">
    <property type="component" value="Unassembled WGS sequence"/>
</dbReference>
<feature type="transmembrane region" description="Helical" evidence="1">
    <location>
        <begin position="72"/>
        <end position="92"/>
    </location>
</feature>